<dbReference type="AlphaFoldDB" id="A0A699LB53"/>
<evidence type="ECO:0000313" key="1">
    <source>
        <dbReference type="EMBL" id="GFB26670.1"/>
    </source>
</evidence>
<sequence>MFDHQLLEGNCVLVDFKGKPLKKFEHSGDHVSEDEFEPIDNEMASFMASKLWVGYGQEIPDNIQYICDNLDIKVRGRKSK</sequence>
<reference evidence="1" key="1">
    <citation type="journal article" date="2019" name="Sci. Rep.">
        <title>Draft genome of Tanacetum cinerariifolium, the natural source of mosquito coil.</title>
        <authorList>
            <person name="Yamashiro T."/>
            <person name="Shiraishi A."/>
            <person name="Satake H."/>
            <person name="Nakayama K."/>
        </authorList>
    </citation>
    <scope>NUCLEOTIDE SEQUENCE</scope>
</reference>
<comment type="caution">
    <text evidence="1">The sequence shown here is derived from an EMBL/GenBank/DDBJ whole genome shotgun (WGS) entry which is preliminary data.</text>
</comment>
<organism evidence="1">
    <name type="scientific">Tanacetum cinerariifolium</name>
    <name type="common">Dalmatian daisy</name>
    <name type="synonym">Chrysanthemum cinerariifolium</name>
    <dbReference type="NCBI Taxonomy" id="118510"/>
    <lineage>
        <taxon>Eukaryota</taxon>
        <taxon>Viridiplantae</taxon>
        <taxon>Streptophyta</taxon>
        <taxon>Embryophyta</taxon>
        <taxon>Tracheophyta</taxon>
        <taxon>Spermatophyta</taxon>
        <taxon>Magnoliopsida</taxon>
        <taxon>eudicotyledons</taxon>
        <taxon>Gunneridae</taxon>
        <taxon>Pentapetalae</taxon>
        <taxon>asterids</taxon>
        <taxon>campanulids</taxon>
        <taxon>Asterales</taxon>
        <taxon>Asteraceae</taxon>
        <taxon>Asteroideae</taxon>
        <taxon>Anthemideae</taxon>
        <taxon>Anthemidinae</taxon>
        <taxon>Tanacetum</taxon>
    </lineage>
</organism>
<dbReference type="EMBL" id="BKCJ010588990">
    <property type="protein sequence ID" value="GFB26670.1"/>
    <property type="molecule type" value="Genomic_DNA"/>
</dbReference>
<accession>A0A699LB53</accession>
<gene>
    <name evidence="1" type="ORF">Tci_698641</name>
</gene>
<protein>
    <submittedName>
        <fullName evidence="1">Uncharacterized protein</fullName>
    </submittedName>
</protein>
<proteinExistence type="predicted"/>
<name>A0A699LB53_TANCI</name>